<dbReference type="Gene3D" id="1.10.287.80">
    <property type="entry name" value="ATP synthase, gamma subunit, helix hairpin domain"/>
    <property type="match status" value="1"/>
</dbReference>
<dbReference type="RefSeq" id="WP_144685717.1">
    <property type="nucleotide sequence ID" value="NZ_VLLC01000022.1"/>
</dbReference>
<dbReference type="Gene3D" id="3.40.1380.10">
    <property type="match status" value="1"/>
</dbReference>
<evidence type="ECO:0000256" key="5">
    <source>
        <dbReference type="ARBA" id="ARBA00022781"/>
    </source>
</evidence>
<evidence type="ECO:0000256" key="7">
    <source>
        <dbReference type="ARBA" id="ARBA00023136"/>
    </source>
</evidence>
<dbReference type="GO" id="GO:0045259">
    <property type="term" value="C:proton-transporting ATP synthase complex"/>
    <property type="evidence" value="ECO:0007669"/>
    <property type="project" value="UniProtKB-KW"/>
</dbReference>
<evidence type="ECO:0000256" key="8">
    <source>
        <dbReference type="ARBA" id="ARBA00023196"/>
    </source>
</evidence>
<sequence length="299" mass="32849">MATLKEVKTKISGVKKTKQITKAMNMVAASRLRSTQRRMSAFRPYAVKYGEVLGSLAGRAGEGASPLLVPREEVKKVHLVICTSDRGLCGGFNNNITEAAGRWLQTLEEGVEVSFTAFGKKGREWVRKNKRDLKDVHLGVVGTVFGFNVASTAGLKLISDFLEGTYDEVHIIYPEFQSMSRQVPAVHQLLPIPAAALMDEEAPEDEKAEEAYIPEHICEPSPAALLNAMLPRNVHIQIFRALLETSTSEHAARMVAMDNATRACNDMIKDLNRIFNKARQAAITNDLMDIVGGAEALRG</sequence>
<dbReference type="NCBIfam" id="TIGR01146">
    <property type="entry name" value="ATPsyn_F1gamma"/>
    <property type="match status" value="1"/>
</dbReference>
<dbReference type="GO" id="GO:0046933">
    <property type="term" value="F:proton-transporting ATP synthase activity, rotational mechanism"/>
    <property type="evidence" value="ECO:0007669"/>
    <property type="project" value="UniProtKB-UniRule"/>
</dbReference>
<name>A0A562RGJ3_9BACT</name>
<comment type="function">
    <text evidence="1 10">Produces ATP from ADP in the presence of a proton gradient across the membrane. The gamma chain is believed to be important in regulating ATPase activity and the flow of protons through the CF(0) complex.</text>
</comment>
<dbReference type="OrthoDB" id="9812769at2"/>
<comment type="subcellular location">
    <subcellularLocation>
        <location evidence="10">Cell membrane</location>
        <topology evidence="10">Peripheral membrane protein</topology>
    </subcellularLocation>
    <subcellularLocation>
        <location evidence="2">Membrane</location>
        <topology evidence="2">Peripheral membrane protein</topology>
    </subcellularLocation>
</comment>
<proteinExistence type="inferred from homology"/>
<dbReference type="Pfam" id="PF00231">
    <property type="entry name" value="ATP-synt"/>
    <property type="match status" value="1"/>
</dbReference>
<dbReference type="Proteomes" id="UP000318307">
    <property type="component" value="Unassembled WGS sequence"/>
</dbReference>
<evidence type="ECO:0000313" key="11">
    <source>
        <dbReference type="EMBL" id="TWI68222.1"/>
    </source>
</evidence>
<evidence type="ECO:0000256" key="4">
    <source>
        <dbReference type="ARBA" id="ARBA00022448"/>
    </source>
</evidence>
<evidence type="ECO:0000256" key="1">
    <source>
        <dbReference type="ARBA" id="ARBA00003456"/>
    </source>
</evidence>
<evidence type="ECO:0000256" key="9">
    <source>
        <dbReference type="ARBA" id="ARBA00023310"/>
    </source>
</evidence>
<gene>
    <name evidence="10" type="primary">atpG</name>
    <name evidence="11" type="ORF">LZ24_02597</name>
</gene>
<dbReference type="CDD" id="cd12151">
    <property type="entry name" value="F1-ATPase_gamma"/>
    <property type="match status" value="1"/>
</dbReference>
<evidence type="ECO:0000256" key="10">
    <source>
        <dbReference type="HAMAP-Rule" id="MF_00815"/>
    </source>
</evidence>
<keyword evidence="5 10" id="KW-0375">Hydrogen ion transport</keyword>
<reference evidence="11 12" key="1">
    <citation type="submission" date="2019-07" db="EMBL/GenBank/DDBJ databases">
        <title>Genome sequencing of 100 strains of the haloalkaliphilic chemolithoautotrophic sulfur-oxidizing bacterium Thioalkalivibrio.</title>
        <authorList>
            <person name="Muyzer G."/>
        </authorList>
    </citation>
    <scope>NUCLEOTIDE SEQUENCE [LARGE SCALE GENOMIC DNA]</scope>
    <source>
        <strain evidence="11 12">ASO4-4</strain>
    </source>
</reference>
<dbReference type="EMBL" id="VLLC01000022">
    <property type="protein sequence ID" value="TWI68222.1"/>
    <property type="molecule type" value="Genomic_DNA"/>
</dbReference>
<dbReference type="InterPro" id="IPR000131">
    <property type="entry name" value="ATP_synth_F1_gsu"/>
</dbReference>
<keyword evidence="4 10" id="KW-0813">Transport</keyword>
<protein>
    <recommendedName>
        <fullName evidence="10">ATP synthase gamma chain</fullName>
    </recommendedName>
    <alternativeName>
        <fullName evidence="10">ATP synthase F1 sector gamma subunit</fullName>
    </alternativeName>
    <alternativeName>
        <fullName evidence="10">F-ATPase gamma subunit</fullName>
    </alternativeName>
</protein>
<dbReference type="PANTHER" id="PTHR11693:SF22">
    <property type="entry name" value="ATP SYNTHASE SUBUNIT GAMMA, MITOCHONDRIAL"/>
    <property type="match status" value="1"/>
</dbReference>
<keyword evidence="9 10" id="KW-0066">ATP synthesis</keyword>
<dbReference type="GO" id="GO:0042777">
    <property type="term" value="P:proton motive force-driven plasma membrane ATP synthesis"/>
    <property type="evidence" value="ECO:0007669"/>
    <property type="project" value="UniProtKB-UniRule"/>
</dbReference>
<dbReference type="GO" id="GO:0005886">
    <property type="term" value="C:plasma membrane"/>
    <property type="evidence" value="ECO:0007669"/>
    <property type="project" value="UniProtKB-SubCell"/>
</dbReference>
<organism evidence="11 12">
    <name type="scientific">Desulfobotulus alkaliphilus</name>
    <dbReference type="NCBI Taxonomy" id="622671"/>
    <lineage>
        <taxon>Bacteria</taxon>
        <taxon>Pseudomonadati</taxon>
        <taxon>Thermodesulfobacteriota</taxon>
        <taxon>Desulfobacteria</taxon>
        <taxon>Desulfobacterales</taxon>
        <taxon>Desulfobacteraceae</taxon>
        <taxon>Desulfobotulus</taxon>
    </lineage>
</organism>
<dbReference type="PANTHER" id="PTHR11693">
    <property type="entry name" value="ATP SYNTHASE GAMMA CHAIN"/>
    <property type="match status" value="1"/>
</dbReference>
<keyword evidence="12" id="KW-1185">Reference proteome</keyword>
<comment type="similarity">
    <text evidence="3 10">Belongs to the ATPase gamma chain family.</text>
</comment>
<keyword evidence="8 10" id="KW-0139">CF(1)</keyword>
<evidence type="ECO:0000256" key="2">
    <source>
        <dbReference type="ARBA" id="ARBA00004170"/>
    </source>
</evidence>
<dbReference type="SUPFAM" id="SSF52943">
    <property type="entry name" value="ATP synthase (F1-ATPase), gamma subunit"/>
    <property type="match status" value="1"/>
</dbReference>
<dbReference type="GO" id="GO:0005524">
    <property type="term" value="F:ATP binding"/>
    <property type="evidence" value="ECO:0007669"/>
    <property type="project" value="UniProtKB-UniRule"/>
</dbReference>
<keyword evidence="6 10" id="KW-0406">Ion transport</keyword>
<dbReference type="HAMAP" id="MF_00815">
    <property type="entry name" value="ATP_synth_gamma_bact"/>
    <property type="match status" value="1"/>
</dbReference>
<accession>A0A562RGJ3</accession>
<evidence type="ECO:0000256" key="3">
    <source>
        <dbReference type="ARBA" id="ARBA00007681"/>
    </source>
</evidence>
<keyword evidence="10" id="KW-1003">Cell membrane</keyword>
<comment type="subunit">
    <text evidence="10">F-type ATPases have 2 components, CF(1) - the catalytic core - and CF(0) - the membrane proton channel. CF(1) has five subunits: alpha(3), beta(3), gamma(1), delta(1), epsilon(1). CF(0) has three main subunits: a, b and c.</text>
</comment>
<keyword evidence="7 10" id="KW-0472">Membrane</keyword>
<comment type="caution">
    <text evidence="11">The sequence shown here is derived from an EMBL/GenBank/DDBJ whole genome shotgun (WGS) entry which is preliminary data.</text>
</comment>
<dbReference type="AlphaFoldDB" id="A0A562RGJ3"/>
<evidence type="ECO:0000256" key="6">
    <source>
        <dbReference type="ARBA" id="ARBA00023065"/>
    </source>
</evidence>
<dbReference type="InterPro" id="IPR035968">
    <property type="entry name" value="ATP_synth_F1_ATPase_gsu"/>
</dbReference>
<dbReference type="PRINTS" id="PR00126">
    <property type="entry name" value="ATPASEGAMMA"/>
</dbReference>
<evidence type="ECO:0000313" key="12">
    <source>
        <dbReference type="Proteomes" id="UP000318307"/>
    </source>
</evidence>